<dbReference type="OrthoDB" id="1144611at2"/>
<sequence length="139" mass="16542">MRFEETKYFSLLPHSKIEFTFGKFYFFENFVISEVHEGVHFDWDKILEVIGAMQDYYGEGIEIAYISNRVDSYSIEPQLWYRFHKEFDFIVAVATVAYNDFAYINASIEKQFANISLKRCDDLDAALSWIKHLKEFSQK</sequence>
<name>A0A4Q0XIB6_9FLAO</name>
<dbReference type="EMBL" id="SDDZ01000002">
    <property type="protein sequence ID" value="RXJ51358.1"/>
    <property type="molecule type" value="Genomic_DNA"/>
</dbReference>
<reference evidence="1 2" key="1">
    <citation type="submission" date="2019-01" db="EMBL/GenBank/DDBJ databases">
        <title>Genome sequence of the Antarctic species Gelidibacter gilvus ACAM 158(T).</title>
        <authorList>
            <person name="Bowman J.P."/>
        </authorList>
    </citation>
    <scope>NUCLEOTIDE SEQUENCE [LARGE SCALE GENOMIC DNA]</scope>
    <source>
        <strain evidence="1 2">IC158</strain>
    </source>
</reference>
<evidence type="ECO:0000313" key="1">
    <source>
        <dbReference type="EMBL" id="RXJ51358.1"/>
    </source>
</evidence>
<dbReference type="Proteomes" id="UP000289792">
    <property type="component" value="Unassembled WGS sequence"/>
</dbReference>
<protein>
    <recommendedName>
        <fullName evidence="3">STAS/SEC14 domain-containing protein</fullName>
    </recommendedName>
</protein>
<gene>
    <name evidence="1" type="ORF">ESZ48_05685</name>
</gene>
<accession>A0A4Q0XIB6</accession>
<organism evidence="1 2">
    <name type="scientific">Gelidibacter gilvus</name>
    <dbReference type="NCBI Taxonomy" id="59602"/>
    <lineage>
        <taxon>Bacteria</taxon>
        <taxon>Pseudomonadati</taxon>
        <taxon>Bacteroidota</taxon>
        <taxon>Flavobacteriia</taxon>
        <taxon>Flavobacteriales</taxon>
        <taxon>Flavobacteriaceae</taxon>
        <taxon>Gelidibacter</taxon>
    </lineage>
</organism>
<dbReference type="AlphaFoldDB" id="A0A4Q0XIB6"/>
<comment type="caution">
    <text evidence="1">The sequence shown here is derived from an EMBL/GenBank/DDBJ whole genome shotgun (WGS) entry which is preliminary data.</text>
</comment>
<keyword evidence="2" id="KW-1185">Reference proteome</keyword>
<proteinExistence type="predicted"/>
<evidence type="ECO:0008006" key="3">
    <source>
        <dbReference type="Google" id="ProtNLM"/>
    </source>
</evidence>
<evidence type="ECO:0000313" key="2">
    <source>
        <dbReference type="Proteomes" id="UP000289792"/>
    </source>
</evidence>
<dbReference type="RefSeq" id="WP_129016356.1">
    <property type="nucleotide sequence ID" value="NZ_SDDZ01000002.1"/>
</dbReference>